<dbReference type="SUPFAM" id="SSF47923">
    <property type="entry name" value="Ypt/Rab-GAP domain of gyp1p"/>
    <property type="match status" value="2"/>
</dbReference>
<dbReference type="Proteomes" id="UP000531559">
    <property type="component" value="Unassembled WGS sequence"/>
</dbReference>
<organism evidence="3 4">
    <name type="scientific">Nothocercus julius</name>
    <dbReference type="NCBI Taxonomy" id="2585813"/>
    <lineage>
        <taxon>Eukaryota</taxon>
        <taxon>Metazoa</taxon>
        <taxon>Chordata</taxon>
        <taxon>Craniata</taxon>
        <taxon>Vertebrata</taxon>
        <taxon>Euteleostomi</taxon>
        <taxon>Archelosauria</taxon>
        <taxon>Archosauria</taxon>
        <taxon>Dinosauria</taxon>
        <taxon>Saurischia</taxon>
        <taxon>Theropoda</taxon>
        <taxon>Coelurosauria</taxon>
        <taxon>Aves</taxon>
        <taxon>Palaeognathae</taxon>
        <taxon>Tinamiformes</taxon>
        <taxon>Tinamidae</taxon>
        <taxon>Nothocercus</taxon>
    </lineage>
</organism>
<dbReference type="Pfam" id="PF00566">
    <property type="entry name" value="RabGAP-TBC"/>
    <property type="match status" value="1"/>
</dbReference>
<accession>A0A7K7WIW0</accession>
<dbReference type="Gene3D" id="1.10.8.270">
    <property type="entry name" value="putative rabgap domain of human tbc1 domain family member 14 like domains"/>
    <property type="match status" value="1"/>
</dbReference>
<keyword evidence="1" id="KW-0343">GTPase activation</keyword>
<dbReference type="PANTHER" id="PTHR22957:SF489">
    <property type="entry name" value="TBC1 DOMAIN FAMILY MEMBER 21"/>
    <property type="match status" value="1"/>
</dbReference>
<keyword evidence="4" id="KW-1185">Reference proteome</keyword>
<sequence length="307" mass="35989">SSCLQEAKPLPIDRNEWEGYFDESGHLAKSQDFISSIILERGLDPSVRSEAWKFLTGYYPWSSSRDERLAVEGMRRKNYESLAKMCDKIQPLLETEHRDFSRVCSFINSDLQRLYTRDAQGQTRVDKKQMEKILLLSYVCNTEAEYQQGFHEMLLLFHLLAEQEHEIYWLFQFFLQKTEHSCVMNIGVGKNLIMLKALIAFMDPTFAKHLEGKGTQVIQSLFPWFSFSFQRVFKSFYDVWRLWEVFLIGKPCRNFQVIVAYTLLQMVRDQILQENMAGDDILMLCGNLVDLDAEQLISEACSTYDRL</sequence>
<dbReference type="InterPro" id="IPR035969">
    <property type="entry name" value="Rab-GAP_TBC_sf"/>
</dbReference>
<gene>
    <name evidence="3" type="primary">Tbc1d21</name>
    <name evidence="3" type="ORF">NOTJUL_R14292</name>
</gene>
<dbReference type="PANTHER" id="PTHR22957">
    <property type="entry name" value="TBC1 DOMAIN FAMILY MEMBER GTPASE-ACTIVATING PROTEIN"/>
    <property type="match status" value="1"/>
</dbReference>
<dbReference type="AlphaFoldDB" id="A0A7K7WIW0"/>
<dbReference type="PROSITE" id="PS50086">
    <property type="entry name" value="TBC_RABGAP"/>
    <property type="match status" value="1"/>
</dbReference>
<evidence type="ECO:0000256" key="1">
    <source>
        <dbReference type="ARBA" id="ARBA00022468"/>
    </source>
</evidence>
<protein>
    <submittedName>
        <fullName evidence="3">TBC21 protein</fullName>
    </submittedName>
</protein>
<dbReference type="SMART" id="SM00164">
    <property type="entry name" value="TBC"/>
    <property type="match status" value="1"/>
</dbReference>
<name>A0A7K7WIW0_9AVES</name>
<evidence type="ECO:0000313" key="4">
    <source>
        <dbReference type="Proteomes" id="UP000531559"/>
    </source>
</evidence>
<evidence type="ECO:0000259" key="2">
    <source>
        <dbReference type="PROSITE" id="PS50086"/>
    </source>
</evidence>
<dbReference type="OrthoDB" id="10264062at2759"/>
<proteinExistence type="predicted"/>
<evidence type="ECO:0000313" key="3">
    <source>
        <dbReference type="EMBL" id="NXA53217.1"/>
    </source>
</evidence>
<dbReference type="InterPro" id="IPR000195">
    <property type="entry name" value="Rab-GAP-TBC_dom"/>
</dbReference>
<dbReference type="GO" id="GO:0005096">
    <property type="term" value="F:GTPase activator activity"/>
    <property type="evidence" value="ECO:0007669"/>
    <property type="project" value="UniProtKB-KW"/>
</dbReference>
<dbReference type="EMBL" id="VZSV01000160">
    <property type="protein sequence ID" value="NXA53217.1"/>
    <property type="molecule type" value="Genomic_DNA"/>
</dbReference>
<reference evidence="3 4" key="1">
    <citation type="submission" date="2019-09" db="EMBL/GenBank/DDBJ databases">
        <title>Bird 10,000 Genomes (B10K) Project - Family phase.</title>
        <authorList>
            <person name="Zhang G."/>
        </authorList>
    </citation>
    <scope>NUCLEOTIDE SEQUENCE [LARGE SCALE GENOMIC DNA]</scope>
    <source>
        <strain evidence="3">B10K-MSB-01</strain>
    </source>
</reference>
<comment type="caution">
    <text evidence="3">The sequence shown here is derived from an EMBL/GenBank/DDBJ whole genome shotgun (WGS) entry which is preliminary data.</text>
</comment>
<feature type="non-terminal residue" evidence="3">
    <location>
        <position position="1"/>
    </location>
</feature>
<feature type="non-terminal residue" evidence="3">
    <location>
        <position position="307"/>
    </location>
</feature>
<dbReference type="Gene3D" id="1.10.472.80">
    <property type="entry name" value="Ypt/Rab-GAP domain of gyp1p, domain 3"/>
    <property type="match status" value="1"/>
</dbReference>
<feature type="domain" description="Rab-GAP TBC" evidence="2">
    <location>
        <begin position="42"/>
        <end position="250"/>
    </location>
</feature>